<feature type="region of interest" description="Disordered" evidence="1">
    <location>
        <begin position="27"/>
        <end position="67"/>
    </location>
</feature>
<reference evidence="2" key="1">
    <citation type="submission" date="2020-10" db="EMBL/GenBank/DDBJ databases">
        <authorList>
            <person name="Gilroy R."/>
        </authorList>
    </citation>
    <scope>NUCLEOTIDE SEQUENCE</scope>
    <source>
        <strain evidence="2">ChiSjej1B19-7085</strain>
    </source>
</reference>
<dbReference type="Proteomes" id="UP000886785">
    <property type="component" value="Unassembled WGS sequence"/>
</dbReference>
<organism evidence="2 3">
    <name type="scientific">Candidatus Gallacutalibacter pullicola</name>
    <dbReference type="NCBI Taxonomy" id="2840830"/>
    <lineage>
        <taxon>Bacteria</taxon>
        <taxon>Bacillati</taxon>
        <taxon>Bacillota</taxon>
        <taxon>Clostridia</taxon>
        <taxon>Eubacteriales</taxon>
        <taxon>Candidatus Gallacutalibacter</taxon>
    </lineage>
</organism>
<proteinExistence type="predicted"/>
<comment type="caution">
    <text evidence="2">The sequence shown here is derived from an EMBL/GenBank/DDBJ whole genome shotgun (WGS) entry which is preliminary data.</text>
</comment>
<protein>
    <submittedName>
        <fullName evidence="2">Uncharacterized protein</fullName>
    </submittedName>
</protein>
<dbReference type="EMBL" id="DVHF01000034">
    <property type="protein sequence ID" value="HIR56544.1"/>
    <property type="molecule type" value="Genomic_DNA"/>
</dbReference>
<sequence length="67" mass="7190">MSKQGGRSIQWMDRVTAFAILWGRARAVSTQPQKGSGSQKASLNRSPPPQTIGQPAAAIEPLRSSKN</sequence>
<evidence type="ECO:0000313" key="3">
    <source>
        <dbReference type="Proteomes" id="UP000886785"/>
    </source>
</evidence>
<feature type="compositionally biased region" description="Polar residues" evidence="1">
    <location>
        <begin position="28"/>
        <end position="45"/>
    </location>
</feature>
<dbReference type="AlphaFoldDB" id="A0A9D1J109"/>
<gene>
    <name evidence="2" type="ORF">IAA54_02665</name>
</gene>
<evidence type="ECO:0000256" key="1">
    <source>
        <dbReference type="SAM" id="MobiDB-lite"/>
    </source>
</evidence>
<name>A0A9D1J109_9FIRM</name>
<reference evidence="2" key="2">
    <citation type="journal article" date="2021" name="PeerJ">
        <title>Extensive microbial diversity within the chicken gut microbiome revealed by metagenomics and culture.</title>
        <authorList>
            <person name="Gilroy R."/>
            <person name="Ravi A."/>
            <person name="Getino M."/>
            <person name="Pursley I."/>
            <person name="Horton D.L."/>
            <person name="Alikhan N.F."/>
            <person name="Baker D."/>
            <person name="Gharbi K."/>
            <person name="Hall N."/>
            <person name="Watson M."/>
            <person name="Adriaenssens E.M."/>
            <person name="Foster-Nyarko E."/>
            <person name="Jarju S."/>
            <person name="Secka A."/>
            <person name="Antonio M."/>
            <person name="Oren A."/>
            <person name="Chaudhuri R.R."/>
            <person name="La Ragione R."/>
            <person name="Hildebrand F."/>
            <person name="Pallen M.J."/>
        </authorList>
    </citation>
    <scope>NUCLEOTIDE SEQUENCE</scope>
    <source>
        <strain evidence="2">ChiSjej1B19-7085</strain>
    </source>
</reference>
<evidence type="ECO:0000313" key="2">
    <source>
        <dbReference type="EMBL" id="HIR56544.1"/>
    </source>
</evidence>
<accession>A0A9D1J109</accession>